<dbReference type="PANTHER" id="PTHR37165:SF1">
    <property type="entry name" value="TYPE 1 ENCAPSULIN SHELL PROTEIN"/>
    <property type="match status" value="1"/>
</dbReference>
<dbReference type="NCBIfam" id="NF041155">
    <property type="entry name" value="encap_f1"/>
    <property type="match status" value="1"/>
</dbReference>
<evidence type="ECO:0000256" key="4">
    <source>
        <dbReference type="ARBA" id="ARBA00050023"/>
    </source>
</evidence>
<feature type="region of interest" description="Disordered" evidence="5">
    <location>
        <begin position="1"/>
        <end position="25"/>
    </location>
</feature>
<dbReference type="PIRSF" id="PIRSF019254">
    <property type="entry name" value="CFP29"/>
    <property type="match status" value="1"/>
</dbReference>
<evidence type="ECO:0000256" key="1">
    <source>
        <dbReference type="ARBA" id="ARBA00033738"/>
    </source>
</evidence>
<evidence type="ECO:0000256" key="3">
    <source>
        <dbReference type="ARBA" id="ARBA00033787"/>
    </source>
</evidence>
<comment type="subcellular location">
    <subcellularLocation>
        <location evidence="1">Encapsulin nanocompartment</location>
    </subcellularLocation>
</comment>
<comment type="similarity">
    <text evidence="2">Belongs to the encapsulin family. Family 1 subfamily.</text>
</comment>
<dbReference type="GO" id="GO:0140737">
    <property type="term" value="C:encapsulin nanocompartment"/>
    <property type="evidence" value="ECO:0007669"/>
    <property type="project" value="UniProtKB-SubCell"/>
</dbReference>
<reference evidence="6" key="1">
    <citation type="submission" date="2022-10" db="EMBL/GenBank/DDBJ databases">
        <title>The complete genomes of actinobacterial strains from the NBC collection.</title>
        <authorList>
            <person name="Joergensen T.S."/>
            <person name="Alvarez Arevalo M."/>
            <person name="Sterndorff E.B."/>
            <person name="Faurdal D."/>
            <person name="Vuksanovic O."/>
            <person name="Mourched A.-S."/>
            <person name="Charusanti P."/>
            <person name="Shaw S."/>
            <person name="Blin K."/>
            <person name="Weber T."/>
        </authorList>
    </citation>
    <scope>NUCLEOTIDE SEQUENCE</scope>
    <source>
        <strain evidence="6">NBC_01393</strain>
    </source>
</reference>
<evidence type="ECO:0000256" key="5">
    <source>
        <dbReference type="SAM" id="MobiDB-lite"/>
    </source>
</evidence>
<dbReference type="InterPro" id="IPR051429">
    <property type="entry name" value="Encapsulin_nc"/>
</dbReference>
<keyword evidence="3" id="KW-1284">Encapsulin nanocompartment</keyword>
<dbReference type="InterPro" id="IPR007544">
    <property type="entry name" value="ENCAP"/>
</dbReference>
<dbReference type="Gene3D" id="3.30.2400.30">
    <property type="match status" value="1"/>
</dbReference>
<dbReference type="EMBL" id="CP109546">
    <property type="protein sequence ID" value="WTZ12439.1"/>
    <property type="molecule type" value="Genomic_DNA"/>
</dbReference>
<protein>
    <recommendedName>
        <fullName evidence="4">Type 1 encapsulin shell protein</fullName>
    </recommendedName>
</protein>
<organism evidence="6">
    <name type="scientific">Streptomyces sp. NBC_01393</name>
    <dbReference type="NCBI Taxonomy" id="2903851"/>
    <lineage>
        <taxon>Bacteria</taxon>
        <taxon>Bacillati</taxon>
        <taxon>Actinomycetota</taxon>
        <taxon>Actinomycetes</taxon>
        <taxon>Kitasatosporales</taxon>
        <taxon>Streptomycetaceae</taxon>
        <taxon>Streptomyces</taxon>
    </lineage>
</organism>
<feature type="compositionally biased region" description="Low complexity" evidence="5">
    <location>
        <begin position="1"/>
        <end position="21"/>
    </location>
</feature>
<proteinExistence type="inferred from homology"/>
<evidence type="ECO:0000256" key="2">
    <source>
        <dbReference type="ARBA" id="ARBA00033743"/>
    </source>
</evidence>
<sequence>MTTAPDATATDTATATAAGTGNLHRELAPITPAAWNEIEDEARRTFRRNLAGRRVVDVTGPEGPALAAVGTGHLSRIDGPSPGVAARLRRVQPLVELTVPFRVSRDAVDDVDRGAKDSDWQPVKDAARTMAFAEDQTVFNGYTAAGVDGLRARTSNPVLRLPAEPRDFPDAVSHALSTLRLAGVQGPYALLLGAEAYTAVSETSDHGYPVAAHLGRLLDGRLIWAPAVEGAFLLTTRGGDYELRLGDDLAIGYTAHDAIGIDLYFRQTLTFLVHTDEAVVALDPWTDTNTDMDMDMDTNMDMDRDGGAGAGGV</sequence>
<dbReference type="Pfam" id="PF04454">
    <property type="entry name" value="Linocin_M18"/>
    <property type="match status" value="1"/>
</dbReference>
<dbReference type="AlphaFoldDB" id="A0AAU3I4M7"/>
<name>A0AAU3I4M7_9ACTN</name>
<evidence type="ECO:0000313" key="6">
    <source>
        <dbReference type="EMBL" id="WTZ12439.1"/>
    </source>
</evidence>
<dbReference type="PANTHER" id="PTHR37165">
    <property type="entry name" value="PEPTIDASE U56 FAMILY"/>
    <property type="match status" value="1"/>
</dbReference>
<dbReference type="Gene3D" id="3.30.2320.10">
    <property type="entry name" value="hypothetical protein PF0899 domain"/>
    <property type="match status" value="1"/>
</dbReference>
<gene>
    <name evidence="6" type="ORF">OG699_33310</name>
</gene>
<accession>A0AAU3I4M7</accession>